<dbReference type="AlphaFoldDB" id="A0A9W7T183"/>
<evidence type="ECO:0000313" key="1">
    <source>
        <dbReference type="EMBL" id="KAH9845245.1"/>
    </source>
</evidence>
<sequence length="405" mass="45405">MKANSPVAVLSVSDVAYRQHVEGFLAKQTPVLSVEDSNIPELRRFIYNTPNEARKNEAKHQHSTILPGLFLHIDLFLNRTPTARKADLEVYVREPLGKYERCIDRVFADQEDNMTAQITSTIKAQEVVWLRIVQHLCDNTWDKETSGRHLTLTKHDGRRAARGKSAEVNMSAELVNILSARVQEHFRKAMAQTQQLHDDLLPDMEALCNSMTEQIGGDSNASFVRLGPPFLIMPAPRREDSYLVQAMLPIYAEIATYKGGSKGATTKIAKPKVGWPKYRKSYFKQVVCKPQGLWMEACDRAEADLIEALHREKQAVTASIGAVFQDYLSAFDTMCAAKANDDPAEMQLREHLKKNLQLAKAHWDKPMREAVDSLTKNFRLAFSQRSGAIGECGYGSRDGTTAIGG</sequence>
<accession>A0A9W7T183</accession>
<comment type="caution">
    <text evidence="1">The sequence shown here is derived from an EMBL/GenBank/DDBJ whole genome shotgun (WGS) entry which is preliminary data.</text>
</comment>
<reference evidence="1 2" key="1">
    <citation type="journal article" date="2018" name="IMA Fungus">
        <title>IMA Genome-F 10: Nine draft genome sequences of Claviceps purpurea s.lat., including C. arundinis, C. humidiphila, and C. cf. spartinae, pseudomolecules for the pitch canker pathogen Fusarium circinatum, draft genome of Davidsoniella eucalypti, Grosmannia galeiformis, Quambalaria eucalypti, and Teratosphaeria destructans.</title>
        <authorList>
            <person name="Wingfield B.D."/>
            <person name="Liu M."/>
            <person name="Nguyen H.D."/>
            <person name="Lane F.A."/>
            <person name="Morgan S.W."/>
            <person name="De Vos L."/>
            <person name="Wilken P.M."/>
            <person name="Duong T.A."/>
            <person name="Aylward J."/>
            <person name="Coetzee M.P."/>
            <person name="Dadej K."/>
            <person name="De Beer Z.W."/>
            <person name="Findlay W."/>
            <person name="Havenga M."/>
            <person name="Kolarik M."/>
            <person name="Menzies J.G."/>
            <person name="Naidoo K."/>
            <person name="Pochopski O."/>
            <person name="Shoukouhi P."/>
            <person name="Santana Q.C."/>
            <person name="Seifert K.A."/>
            <person name="Soal N."/>
            <person name="Steenkamp E.T."/>
            <person name="Tatham C.T."/>
            <person name="van der Nest M.A."/>
            <person name="Wingfield M.J."/>
        </authorList>
    </citation>
    <scope>NUCLEOTIDE SEQUENCE [LARGE SCALE GENOMIC DNA]</scope>
    <source>
        <strain evidence="1">CMW44962</strain>
    </source>
</reference>
<organism evidence="1 2">
    <name type="scientific">Teratosphaeria destructans</name>
    <dbReference type="NCBI Taxonomy" id="418781"/>
    <lineage>
        <taxon>Eukaryota</taxon>
        <taxon>Fungi</taxon>
        <taxon>Dikarya</taxon>
        <taxon>Ascomycota</taxon>
        <taxon>Pezizomycotina</taxon>
        <taxon>Dothideomycetes</taxon>
        <taxon>Dothideomycetidae</taxon>
        <taxon>Mycosphaerellales</taxon>
        <taxon>Teratosphaeriaceae</taxon>
        <taxon>Teratosphaeria</taxon>
    </lineage>
</organism>
<keyword evidence="2" id="KW-1185">Reference proteome</keyword>
<reference evidence="1 2" key="2">
    <citation type="journal article" date="2021" name="Curr. Genet.">
        <title>Genetic response to nitrogen starvation in the aggressive Eucalyptus foliar pathogen Teratosphaeria destructans.</title>
        <authorList>
            <person name="Havenga M."/>
            <person name="Wingfield B.D."/>
            <person name="Wingfield M.J."/>
            <person name="Dreyer L.L."/>
            <person name="Roets F."/>
            <person name="Aylward J."/>
        </authorList>
    </citation>
    <scope>NUCLEOTIDE SEQUENCE [LARGE SCALE GENOMIC DNA]</scope>
    <source>
        <strain evidence="1">CMW44962</strain>
    </source>
</reference>
<name>A0A9W7T183_9PEZI</name>
<protein>
    <submittedName>
        <fullName evidence="1">Uncharacterized protein</fullName>
    </submittedName>
</protein>
<dbReference type="EMBL" id="RIBY02000113">
    <property type="protein sequence ID" value="KAH9845245.1"/>
    <property type="molecule type" value="Genomic_DNA"/>
</dbReference>
<dbReference type="Proteomes" id="UP001138500">
    <property type="component" value="Unassembled WGS sequence"/>
</dbReference>
<gene>
    <name evidence="1" type="ORF">Tdes44962_MAKER01255</name>
</gene>
<evidence type="ECO:0000313" key="2">
    <source>
        <dbReference type="Proteomes" id="UP001138500"/>
    </source>
</evidence>
<proteinExistence type="predicted"/>
<dbReference type="OrthoDB" id="5427350at2759"/>